<feature type="region of interest" description="Disordered" evidence="1">
    <location>
        <begin position="297"/>
        <end position="352"/>
    </location>
</feature>
<feature type="region of interest" description="Disordered" evidence="1">
    <location>
        <begin position="789"/>
        <end position="832"/>
    </location>
</feature>
<dbReference type="EMBL" id="CP036289">
    <property type="protein sequence ID" value="QDU73727.1"/>
    <property type="molecule type" value="Genomic_DNA"/>
</dbReference>
<dbReference type="Proteomes" id="UP000318626">
    <property type="component" value="Chromosome"/>
</dbReference>
<protein>
    <submittedName>
        <fullName evidence="2">Uncharacterized protein</fullName>
    </submittedName>
</protein>
<feature type="compositionally biased region" description="Low complexity" evidence="1">
    <location>
        <begin position="304"/>
        <end position="316"/>
    </location>
</feature>
<feature type="compositionally biased region" description="Pro residues" evidence="1">
    <location>
        <begin position="317"/>
        <end position="326"/>
    </location>
</feature>
<feature type="compositionally biased region" description="Low complexity" evidence="1">
    <location>
        <begin position="332"/>
        <end position="352"/>
    </location>
</feature>
<name>A0A518C3C7_9BACT</name>
<proteinExistence type="predicted"/>
<gene>
    <name evidence="2" type="ORF">Pan97_07260</name>
</gene>
<dbReference type="KEGG" id="bvo:Pan97_07260"/>
<sequence length="900" mass="94202">MSSSCECCKAMWIKFRLDAPLTSGDEKVKAKIYIDKSGFRHFWQGQDPDPDDEGFDVFNLEAPDWATTTGGPSTTSDPHQTFQFSGSPGEIGLACLDDSFADKTDSAEATSCYRIVELGTRDPDRVKIRNGGCQTLSSFSILGIDDSAIDPSLPGSAFERQIVLDGVVPTNDHKSRFAILGETIPQCEAGLAVVSGTTQVKVYINDETHQYADIAVGETSYLTSAESGSAQILWRESGMGLKWAIVRLSNVSDLKDEDDSTPTTSAPGGGSPPSPQCTGNAKWRWSADSASWSLEENNCGTEVTTTTSSPTPSSTTPAPPAPPAPTCCPWQTAETTTSTTSTTEDPGNTTTTAAPCQPLYPEFCGSEDGECTFTYCSDRMNTEPKCDHLLPTTTTSFDPNTTTPDPGSGGTTCDCNTTTTTTTTPEPECSKGCKWKWLPSGGGWRWVKMEDGCTSKCPCPYPDEPGENKCATAHTACKVTTTTTTLPPANPCTGVCNYTWVPDFEFWNLTDSNCSGGTGGCGCVPPSSPGGTDCDTARVLCGGYDDDYPENTTTPAPGSCEACYTSSTTSTTSTTPEPCDSFCKYQWSTVSESWSVIEDNCVSDCPCGSPPSYAGQDDCETVAVSCDKYTTTTSTSTTTSTTTSSTTSTTTSTTTTTTPSPSCNYICVNTGGSYNWIPNGQLSCECCIPTSDCSAATIGAISDGGSCIDEFEDGGPTGFCDECAWECTNEGAGWFWHSRVSNCGSLPWGHSACCDPSTLSETNWCDGPEDAGWIVVPCLDSCPTTTLVPTTTTTPGPTTTTPGPTSTTPGLTSTTPGATSTTAGVTSTTPGLTTTTQALTSTTPDCSSGLGTATLVWDGSNWQVAENNCCPGASPNTVQGIGPGSYVGQQMTTTCLGEAP</sequence>
<evidence type="ECO:0000256" key="1">
    <source>
        <dbReference type="SAM" id="MobiDB-lite"/>
    </source>
</evidence>
<organism evidence="2 3">
    <name type="scientific">Bremerella volcania</name>
    <dbReference type="NCBI Taxonomy" id="2527984"/>
    <lineage>
        <taxon>Bacteria</taxon>
        <taxon>Pseudomonadati</taxon>
        <taxon>Planctomycetota</taxon>
        <taxon>Planctomycetia</taxon>
        <taxon>Pirellulales</taxon>
        <taxon>Pirellulaceae</taxon>
        <taxon>Bremerella</taxon>
    </lineage>
</organism>
<accession>A0A518C3C7</accession>
<feature type="region of interest" description="Disordered" evidence="1">
    <location>
        <begin position="632"/>
        <end position="659"/>
    </location>
</feature>
<evidence type="ECO:0000313" key="2">
    <source>
        <dbReference type="EMBL" id="QDU73727.1"/>
    </source>
</evidence>
<dbReference type="AlphaFoldDB" id="A0A518C3C7"/>
<evidence type="ECO:0000313" key="3">
    <source>
        <dbReference type="Proteomes" id="UP000318626"/>
    </source>
</evidence>
<feature type="region of interest" description="Disordered" evidence="1">
    <location>
        <begin position="254"/>
        <end position="282"/>
    </location>
</feature>
<keyword evidence="3" id="KW-1185">Reference proteome</keyword>
<reference evidence="3" key="1">
    <citation type="submission" date="2019-02" db="EMBL/GenBank/DDBJ databases">
        <title>Deep-cultivation of Planctomycetes and their phenomic and genomic characterization uncovers novel biology.</title>
        <authorList>
            <person name="Wiegand S."/>
            <person name="Jogler M."/>
            <person name="Boedeker C."/>
            <person name="Pinto D."/>
            <person name="Vollmers J."/>
            <person name="Rivas-Marin E."/>
            <person name="Kohn T."/>
            <person name="Peeters S.H."/>
            <person name="Heuer A."/>
            <person name="Rast P."/>
            <person name="Oberbeckmann S."/>
            <person name="Bunk B."/>
            <person name="Jeske O."/>
            <person name="Meyerdierks A."/>
            <person name="Storesund J.E."/>
            <person name="Kallscheuer N."/>
            <person name="Luecker S."/>
            <person name="Lage O.M."/>
            <person name="Pohl T."/>
            <person name="Merkel B.J."/>
            <person name="Hornburger P."/>
            <person name="Mueller R.-W."/>
            <person name="Bruemmer F."/>
            <person name="Labrenz M."/>
            <person name="Spormann A.M."/>
            <person name="Op den Camp H."/>
            <person name="Overmann J."/>
            <person name="Amann R."/>
            <person name="Jetten M.S.M."/>
            <person name="Mascher T."/>
            <person name="Medema M.H."/>
            <person name="Devos D.P."/>
            <person name="Kaster A.-K."/>
            <person name="Ovreas L."/>
            <person name="Rohde M."/>
            <person name="Galperin M.Y."/>
            <person name="Jogler C."/>
        </authorList>
    </citation>
    <scope>NUCLEOTIDE SEQUENCE [LARGE SCALE GENOMIC DNA]</scope>
    <source>
        <strain evidence="3">Pan97</strain>
    </source>
</reference>